<name>A0A5M3YN94_ASPTE</name>
<evidence type="ECO:0000256" key="4">
    <source>
        <dbReference type="ARBA" id="ARBA00022827"/>
    </source>
</evidence>
<evidence type="ECO:0000256" key="5">
    <source>
        <dbReference type="ARBA" id="ARBA00023002"/>
    </source>
</evidence>
<keyword evidence="3" id="KW-0285">Flavoprotein</keyword>
<dbReference type="GO" id="GO:0050661">
    <property type="term" value="F:NADP binding"/>
    <property type="evidence" value="ECO:0007669"/>
    <property type="project" value="InterPro"/>
</dbReference>
<dbReference type="Pfam" id="PF00743">
    <property type="entry name" value="FMO-like"/>
    <property type="match status" value="1"/>
</dbReference>
<keyword evidence="6" id="KW-0503">Monooxygenase</keyword>
<dbReference type="EMBL" id="BLJY01000001">
    <property type="protein sequence ID" value="GFF12230.1"/>
    <property type="molecule type" value="Genomic_DNA"/>
</dbReference>
<comment type="caution">
    <text evidence="6">The sequence shown here is derived from an EMBL/GenBank/DDBJ whole genome shotgun (WGS) entry which is preliminary data.</text>
</comment>
<dbReference type="SUPFAM" id="SSF51905">
    <property type="entry name" value="FAD/NAD(P)-binding domain"/>
    <property type="match status" value="3"/>
</dbReference>
<comment type="similarity">
    <text evidence="2">Belongs to the FAD-binding monooxygenase family.</text>
</comment>
<reference evidence="6 7" key="1">
    <citation type="submission" date="2020-01" db="EMBL/GenBank/DDBJ databases">
        <title>Aspergillus terreus IFO 6365 whole genome shotgun sequence.</title>
        <authorList>
            <person name="Kanamasa S."/>
            <person name="Takahashi H."/>
        </authorList>
    </citation>
    <scope>NUCLEOTIDE SEQUENCE [LARGE SCALE GENOMIC DNA]</scope>
    <source>
        <strain evidence="6 7">IFO 6365</strain>
    </source>
</reference>
<dbReference type="OrthoDB" id="74360at2759"/>
<dbReference type="GO" id="GO:0004499">
    <property type="term" value="F:N,N-dimethylaniline monooxygenase activity"/>
    <property type="evidence" value="ECO:0007669"/>
    <property type="project" value="InterPro"/>
</dbReference>
<dbReference type="PANTHER" id="PTHR42877:SF12">
    <property type="entry name" value="MONOOXYGENASE"/>
    <property type="match status" value="1"/>
</dbReference>
<protein>
    <submittedName>
        <fullName evidence="6">Cyclohexanone monooxygenase</fullName>
    </submittedName>
</protein>
<dbReference type="GO" id="GO:0050660">
    <property type="term" value="F:flavin adenine dinucleotide binding"/>
    <property type="evidence" value="ECO:0007669"/>
    <property type="project" value="InterPro"/>
</dbReference>
<evidence type="ECO:0000256" key="1">
    <source>
        <dbReference type="ARBA" id="ARBA00001974"/>
    </source>
</evidence>
<keyword evidence="5" id="KW-0560">Oxidoreductase</keyword>
<evidence type="ECO:0000256" key="3">
    <source>
        <dbReference type="ARBA" id="ARBA00022630"/>
    </source>
</evidence>
<dbReference type="InterPro" id="IPR051209">
    <property type="entry name" value="FAD-bind_Monooxygenase_sf"/>
</dbReference>
<dbReference type="Gene3D" id="3.50.50.60">
    <property type="entry name" value="FAD/NAD(P)-binding domain"/>
    <property type="match status" value="2"/>
</dbReference>
<evidence type="ECO:0000313" key="6">
    <source>
        <dbReference type="EMBL" id="GFF12230.1"/>
    </source>
</evidence>
<evidence type="ECO:0000313" key="7">
    <source>
        <dbReference type="Proteomes" id="UP000452235"/>
    </source>
</evidence>
<dbReference type="PRINTS" id="PR00419">
    <property type="entry name" value="ADXRDTASE"/>
</dbReference>
<keyword evidence="7" id="KW-1185">Reference proteome</keyword>
<comment type="cofactor">
    <cofactor evidence="1">
        <name>FAD</name>
        <dbReference type="ChEBI" id="CHEBI:57692"/>
    </cofactor>
</comment>
<dbReference type="AlphaFoldDB" id="A0A5M3YN94"/>
<evidence type="ECO:0000256" key="2">
    <source>
        <dbReference type="ARBA" id="ARBA00010139"/>
    </source>
</evidence>
<sequence>MTTTNETRYAVQETPLGSTRPIRVIGIGAGASGLNLAHQVNKHMSNIELTIYEKNPEVGGTWYENRYPGCACDIPSHNYQFTWAPNSDWSAFYSQAPEILEYFRDLARKYDLYKFIQLSHRVVGARWEEADGIWRLQIENLASGHVFNDYCHFMITASGVLNNWKWPDIPGLDTFKGQLVHSAAWDSSVSCKGKAVAVLGCGSSGVQIVPTIQPEVKSLVTFIRTPTWITAGFAQSKAGPGGSNFLFTEEQKERFRSRPEEYLDYRKDVEAELNKRFRFILKDSPEQEQAKNFSLNEMRTKLGADSPLLKHIIPSFGVGCRRPTPGNGYLEALGQENVRVAIDPIAEIVPEGIKLATGEIIPVDVLICATGFDISFQPRYPVVGRHGVSLKDQWKQFPTAYLSLAVPNFPNHFMFLGPSSPVGHGSILPIIEHATKYMLRMIHKCQTQGVKSVEVSQEAVDDFVEHTQAFLQRTAWSTHCRSWFKNGTVDGPIVALHPGSRIHWFHMLEEPRYEDYKWEYIRRNRFSYLGNGFSTREDPGKDTAYYFDRPDDGFEFAT</sequence>
<dbReference type="VEuPathDB" id="FungiDB:ATEG_01254"/>
<dbReference type="InterPro" id="IPR020946">
    <property type="entry name" value="Flavin_mOase-like"/>
</dbReference>
<proteinExistence type="inferred from homology"/>
<dbReference type="Proteomes" id="UP000452235">
    <property type="component" value="Unassembled WGS sequence"/>
</dbReference>
<accession>A0A5M3YN94</accession>
<dbReference type="PANTHER" id="PTHR42877">
    <property type="entry name" value="L-ORNITHINE N(5)-MONOOXYGENASE-RELATED"/>
    <property type="match status" value="1"/>
</dbReference>
<gene>
    <name evidence="6" type="ORF">ATEIFO6365_0001045300</name>
</gene>
<dbReference type="InterPro" id="IPR036188">
    <property type="entry name" value="FAD/NAD-bd_sf"/>
</dbReference>
<organism evidence="6 7">
    <name type="scientific">Aspergillus terreus</name>
    <dbReference type="NCBI Taxonomy" id="33178"/>
    <lineage>
        <taxon>Eukaryota</taxon>
        <taxon>Fungi</taxon>
        <taxon>Dikarya</taxon>
        <taxon>Ascomycota</taxon>
        <taxon>Pezizomycotina</taxon>
        <taxon>Eurotiomycetes</taxon>
        <taxon>Eurotiomycetidae</taxon>
        <taxon>Eurotiales</taxon>
        <taxon>Aspergillaceae</taxon>
        <taxon>Aspergillus</taxon>
        <taxon>Aspergillus subgen. Circumdati</taxon>
    </lineage>
</organism>
<keyword evidence="4" id="KW-0274">FAD</keyword>